<dbReference type="GO" id="GO:0005634">
    <property type="term" value="C:nucleus"/>
    <property type="evidence" value="ECO:0007669"/>
    <property type="project" value="TreeGrafter"/>
</dbReference>
<organism evidence="6 7">
    <name type="scientific">Canis lupus dingo</name>
    <name type="common">dingo</name>
    <dbReference type="NCBI Taxonomy" id="286419"/>
    <lineage>
        <taxon>Eukaryota</taxon>
        <taxon>Metazoa</taxon>
        <taxon>Chordata</taxon>
        <taxon>Craniata</taxon>
        <taxon>Vertebrata</taxon>
        <taxon>Euteleostomi</taxon>
        <taxon>Mammalia</taxon>
        <taxon>Eutheria</taxon>
        <taxon>Laurasiatheria</taxon>
        <taxon>Carnivora</taxon>
        <taxon>Caniformia</taxon>
        <taxon>Canidae</taxon>
        <taxon>Canis</taxon>
    </lineage>
</organism>
<name>A0A8C0LP58_CANLU</name>
<dbReference type="GO" id="GO:1990269">
    <property type="term" value="F:RNA polymerase II C-terminal domain phosphoserine binding"/>
    <property type="evidence" value="ECO:0007669"/>
    <property type="project" value="TreeGrafter"/>
</dbReference>
<feature type="compositionally biased region" description="Low complexity" evidence="3">
    <location>
        <begin position="293"/>
        <end position="319"/>
    </location>
</feature>
<evidence type="ECO:0000256" key="1">
    <source>
        <dbReference type="ARBA" id="ARBA00022884"/>
    </source>
</evidence>
<dbReference type="PANTHER" id="PTHR23140:SF3">
    <property type="entry name" value="SR-RELATED AND CTD-ASSOCIATED FACTOR 4"/>
    <property type="match status" value="1"/>
</dbReference>
<dbReference type="PROSITE" id="PS51391">
    <property type="entry name" value="CID"/>
    <property type="match status" value="1"/>
</dbReference>
<evidence type="ECO:0000313" key="7">
    <source>
        <dbReference type="Proteomes" id="UP000694391"/>
    </source>
</evidence>
<dbReference type="SUPFAM" id="SSF48464">
    <property type="entry name" value="ENTH/VHS domain"/>
    <property type="match status" value="1"/>
</dbReference>
<dbReference type="SMART" id="SM00360">
    <property type="entry name" value="RRM"/>
    <property type="match status" value="1"/>
</dbReference>
<accession>A0A8C0LP58</accession>
<sequence>SHGEHVIVGLSVVRFLFSLMDMKPPISRAKMILITKAAIKAIKLYKHVVQIVEKFIKKCKPEYKVPGLYVIDSIVRQSRHQFGTDKDVFGPRFSKNITATFQYLYLCPSEDKSKIVRVLNLWQKNGVFKIEIIQPLLDMAAGTSNAAPVAENVTNNEGSPPPPVKVSSEPPQATTNSVPTVPQLPSSDAFAAVAQLFQTTQGQQLQQILQTFQQPPKPQSPAIDNAVMAQVQAITAQLKTAPAQPPEQKAPPRHVPPHTSFKILIYLFQKLLDRFDYDDEPEAVEESKKEDAAATATATPTVAVAPPAPTATAPTTTPAASPPQAPFGFPGDGMQQPAYTQHQNMDQFQPRIMAIQQDPVHHQVYTFFLPLSFKVKIYSLEHMDCHQKEGDLDLALDLEGPVIDVLDLGPEIDAGILLDLGPKKGEIEKKKENADKKGFLKSNQKLTTLWVGQLDKRTTQQDVASLLEEFGPIESINMIPPRGCAYIVMVHRQDAYRALQKLSRGNYKVNQKSIKIAWALNKGIKADYKQYWDVELGVTYIPWDKVKPEELESFCEGGMLDSDTLNPDWKGIPKKHENEVAQNGGAETSHTEPVSPIPKPLPVPVPPIPVPAPITVPPPQVPPHQPGPPVVGALQPPTFTPPLGIPPPGFGPGVPPPPPPPPFLRPGFNPMHLPPGFLPPGPPPPITPPVSIPPPHTPPISIPNSTIAGINEDTTKDLSIGNPIPTVVSGARGNAESGDSVKMYGSAVPPAAPTNLPTPPVTQPVSLLGKLIFLSVFFPPPKLGFFFFFLNNAN</sequence>
<dbReference type="Gene3D" id="3.30.70.330">
    <property type="match status" value="1"/>
</dbReference>
<dbReference type="Ensembl" id="ENSCAFT00020038679.1">
    <property type="protein sequence ID" value="ENSCAFP00020033535.1"/>
    <property type="gene ID" value="ENSCAFG00020026019.1"/>
</dbReference>
<dbReference type="InterPro" id="IPR051485">
    <property type="entry name" value="SR-CTD_assoc_factor"/>
</dbReference>
<dbReference type="SMART" id="SM00582">
    <property type="entry name" value="RPR"/>
    <property type="match status" value="1"/>
</dbReference>
<feature type="region of interest" description="Disordered" evidence="3">
    <location>
        <begin position="282"/>
        <end position="338"/>
    </location>
</feature>
<evidence type="ECO:0000256" key="3">
    <source>
        <dbReference type="SAM" id="MobiDB-lite"/>
    </source>
</evidence>
<reference evidence="6" key="1">
    <citation type="submission" date="2025-08" db="UniProtKB">
        <authorList>
            <consortium name="Ensembl"/>
        </authorList>
    </citation>
    <scope>IDENTIFICATION</scope>
</reference>
<dbReference type="SUPFAM" id="SSF54928">
    <property type="entry name" value="RNA-binding domain, RBD"/>
    <property type="match status" value="1"/>
</dbReference>
<dbReference type="PANTHER" id="PTHR23140">
    <property type="entry name" value="RNA PROCESSING PROTEIN LD23810P"/>
    <property type="match status" value="1"/>
</dbReference>
<dbReference type="InterPro" id="IPR006569">
    <property type="entry name" value="CID_dom"/>
</dbReference>
<dbReference type="Proteomes" id="UP000694391">
    <property type="component" value="Unplaced"/>
</dbReference>
<dbReference type="FunFam" id="1.25.40.90:FF:000004">
    <property type="entry name" value="splicing factor, arginine/serine-rich 15"/>
    <property type="match status" value="1"/>
</dbReference>
<proteinExistence type="predicted"/>
<dbReference type="InterPro" id="IPR035979">
    <property type="entry name" value="RBD_domain_sf"/>
</dbReference>
<feature type="compositionally biased region" description="Polar residues" evidence="3">
    <location>
        <begin position="172"/>
        <end position="182"/>
    </location>
</feature>
<feature type="domain" description="RRM" evidence="4">
    <location>
        <begin position="447"/>
        <end position="521"/>
    </location>
</feature>
<dbReference type="Pfam" id="PF04818">
    <property type="entry name" value="CID"/>
    <property type="match status" value="1"/>
</dbReference>
<reference evidence="6" key="2">
    <citation type="submission" date="2025-09" db="UniProtKB">
        <authorList>
            <consortium name="Ensembl"/>
        </authorList>
    </citation>
    <scope>IDENTIFICATION</scope>
</reference>
<dbReference type="Gene3D" id="1.25.40.90">
    <property type="match status" value="1"/>
</dbReference>
<evidence type="ECO:0000259" key="4">
    <source>
        <dbReference type="PROSITE" id="PS50102"/>
    </source>
</evidence>
<dbReference type="Pfam" id="PF00076">
    <property type="entry name" value="RRM_1"/>
    <property type="match status" value="1"/>
</dbReference>
<feature type="region of interest" description="Disordered" evidence="3">
    <location>
        <begin position="150"/>
        <end position="182"/>
    </location>
</feature>
<dbReference type="GeneTree" id="ENSGT00530000063946"/>
<protein>
    <submittedName>
        <fullName evidence="6">SR-related CTD associated factor 4</fullName>
    </submittedName>
</protein>
<dbReference type="InterPro" id="IPR008942">
    <property type="entry name" value="ENTH_VHS"/>
</dbReference>
<dbReference type="InterPro" id="IPR012677">
    <property type="entry name" value="Nucleotide-bd_a/b_plait_sf"/>
</dbReference>
<dbReference type="InterPro" id="IPR000504">
    <property type="entry name" value="RRM_dom"/>
</dbReference>
<feature type="domain" description="CID" evidence="5">
    <location>
        <begin position="7"/>
        <end position="144"/>
    </location>
</feature>
<dbReference type="PROSITE" id="PS50102">
    <property type="entry name" value="RRM"/>
    <property type="match status" value="1"/>
</dbReference>
<keyword evidence="7" id="KW-1185">Reference proteome</keyword>
<evidence type="ECO:0000256" key="2">
    <source>
        <dbReference type="PROSITE-ProRule" id="PRU00176"/>
    </source>
</evidence>
<evidence type="ECO:0000313" key="6">
    <source>
        <dbReference type="Ensembl" id="ENSCAFP00020033535.1"/>
    </source>
</evidence>
<dbReference type="GO" id="GO:2000805">
    <property type="term" value="P:negative regulation of termination of RNA polymerase II transcription, poly(A)-coupled"/>
    <property type="evidence" value="ECO:0007669"/>
    <property type="project" value="TreeGrafter"/>
</dbReference>
<gene>
    <name evidence="6" type="primary">SCAF4</name>
</gene>
<dbReference type="AlphaFoldDB" id="A0A8C0LP58"/>
<evidence type="ECO:0000259" key="5">
    <source>
        <dbReference type="PROSITE" id="PS51391"/>
    </source>
</evidence>
<dbReference type="GO" id="GO:0003723">
    <property type="term" value="F:RNA binding"/>
    <property type="evidence" value="ECO:0007669"/>
    <property type="project" value="UniProtKB-UniRule"/>
</dbReference>
<keyword evidence="1 2" id="KW-0694">RNA-binding</keyword>